<proteinExistence type="predicted"/>
<protein>
    <submittedName>
        <fullName evidence="2">Uncharacterized protein</fullName>
    </submittedName>
</protein>
<feature type="region of interest" description="Disordered" evidence="1">
    <location>
        <begin position="28"/>
        <end position="79"/>
    </location>
</feature>
<name>A0A9D1QZU1_9BACT</name>
<accession>A0A9D1QZU1</accession>
<dbReference type="AlphaFoldDB" id="A0A9D1QZU1"/>
<gene>
    <name evidence="2" type="ORF">H9874_01990</name>
</gene>
<feature type="non-terminal residue" evidence="2">
    <location>
        <position position="1"/>
    </location>
</feature>
<sequence>MQGSRGWCPPLPDGVVFLQKPVPSLCPATPMGSPRRANAYPPQLPISPPFPKNPAQADRGRPMKMTGKAAIKAPTAIST</sequence>
<feature type="compositionally biased region" description="Pro residues" evidence="1">
    <location>
        <begin position="42"/>
        <end position="52"/>
    </location>
</feature>
<organism evidence="2 3">
    <name type="scientific">Candidatus Bilophila faecipullorum</name>
    <dbReference type="NCBI Taxonomy" id="2838482"/>
    <lineage>
        <taxon>Bacteria</taxon>
        <taxon>Pseudomonadati</taxon>
        <taxon>Thermodesulfobacteriota</taxon>
        <taxon>Desulfovibrionia</taxon>
        <taxon>Desulfovibrionales</taxon>
        <taxon>Desulfovibrionaceae</taxon>
        <taxon>Bilophila</taxon>
    </lineage>
</organism>
<reference evidence="2" key="1">
    <citation type="journal article" date="2021" name="PeerJ">
        <title>Extensive microbial diversity within the chicken gut microbiome revealed by metagenomics and culture.</title>
        <authorList>
            <person name="Gilroy R."/>
            <person name="Ravi A."/>
            <person name="Getino M."/>
            <person name="Pursley I."/>
            <person name="Horton D.L."/>
            <person name="Alikhan N.F."/>
            <person name="Baker D."/>
            <person name="Gharbi K."/>
            <person name="Hall N."/>
            <person name="Watson M."/>
            <person name="Adriaenssens E.M."/>
            <person name="Foster-Nyarko E."/>
            <person name="Jarju S."/>
            <person name="Secka A."/>
            <person name="Antonio M."/>
            <person name="Oren A."/>
            <person name="Chaudhuri R.R."/>
            <person name="La Ragione R."/>
            <person name="Hildebrand F."/>
            <person name="Pallen M.J."/>
        </authorList>
    </citation>
    <scope>NUCLEOTIDE SEQUENCE</scope>
    <source>
        <strain evidence="2">ChiSxjej5B17-1746</strain>
    </source>
</reference>
<evidence type="ECO:0000313" key="3">
    <source>
        <dbReference type="Proteomes" id="UP000824264"/>
    </source>
</evidence>
<dbReference type="Proteomes" id="UP000824264">
    <property type="component" value="Unassembled WGS sequence"/>
</dbReference>
<comment type="caution">
    <text evidence="2">The sequence shown here is derived from an EMBL/GenBank/DDBJ whole genome shotgun (WGS) entry which is preliminary data.</text>
</comment>
<dbReference type="EMBL" id="DXGI01000075">
    <property type="protein sequence ID" value="HIW77903.1"/>
    <property type="molecule type" value="Genomic_DNA"/>
</dbReference>
<evidence type="ECO:0000313" key="2">
    <source>
        <dbReference type="EMBL" id="HIW77903.1"/>
    </source>
</evidence>
<evidence type="ECO:0000256" key="1">
    <source>
        <dbReference type="SAM" id="MobiDB-lite"/>
    </source>
</evidence>
<reference evidence="2" key="2">
    <citation type="submission" date="2021-04" db="EMBL/GenBank/DDBJ databases">
        <authorList>
            <person name="Gilroy R."/>
        </authorList>
    </citation>
    <scope>NUCLEOTIDE SEQUENCE</scope>
    <source>
        <strain evidence="2">ChiSxjej5B17-1746</strain>
    </source>
</reference>